<dbReference type="Proteomes" id="UP000644507">
    <property type="component" value="Unassembled WGS sequence"/>
</dbReference>
<sequence length="288" mass="32046">MKVTQSLILASLALAGGVCGEQVPVVPTGFLDASALMVRAETNVDLNWKVNIPATKVEELIEIPDDEPTIIAKEDVAFEVRMLGAEYAWSGNYVLAYGQYTYGDSPWYTFFWGYGDDANALTKKTCDILRKGEELQFGFRGSKNGFRNMPWQHRKWHNYRWTGTGPSWYQNDNPAIILKDGDKLPKRATPDSQVDISTFLAPYLDESGKKVDIGPKDLIILAELNRDYGDKEADYQDFVILVTFTEAENSTCTRRWNGPPPPSPPSTPSTPSEPAPIPPKPTVPGIPE</sequence>
<protein>
    <submittedName>
        <fullName evidence="2">Uncharacterized protein</fullName>
    </submittedName>
</protein>
<gene>
    <name evidence="2" type="ORF">GCM10007100_22430</name>
</gene>
<feature type="region of interest" description="Disordered" evidence="1">
    <location>
        <begin position="250"/>
        <end position="288"/>
    </location>
</feature>
<reference evidence="2" key="1">
    <citation type="journal article" date="2014" name="Int. J. Syst. Evol. Microbiol.">
        <title>Complete genome sequence of Corynebacterium casei LMG S-19264T (=DSM 44701T), isolated from a smear-ripened cheese.</title>
        <authorList>
            <consortium name="US DOE Joint Genome Institute (JGI-PGF)"/>
            <person name="Walter F."/>
            <person name="Albersmeier A."/>
            <person name="Kalinowski J."/>
            <person name="Ruckert C."/>
        </authorList>
    </citation>
    <scope>NUCLEOTIDE SEQUENCE</scope>
    <source>
        <strain evidence="2">KCTC 12988</strain>
    </source>
</reference>
<name>A0A918WKC8_9BACT</name>
<dbReference type="AlphaFoldDB" id="A0A918WKC8"/>
<evidence type="ECO:0000256" key="1">
    <source>
        <dbReference type="SAM" id="MobiDB-lite"/>
    </source>
</evidence>
<accession>A0A918WKC8</accession>
<dbReference type="RefSeq" id="WP_189570052.1">
    <property type="nucleotide sequence ID" value="NZ_BMXI01000009.1"/>
</dbReference>
<evidence type="ECO:0000313" key="2">
    <source>
        <dbReference type="EMBL" id="GHC55382.1"/>
    </source>
</evidence>
<dbReference type="EMBL" id="BMXI01000009">
    <property type="protein sequence ID" value="GHC55382.1"/>
    <property type="molecule type" value="Genomic_DNA"/>
</dbReference>
<proteinExistence type="predicted"/>
<comment type="caution">
    <text evidence="2">The sequence shown here is derived from an EMBL/GenBank/DDBJ whole genome shotgun (WGS) entry which is preliminary data.</text>
</comment>
<reference evidence="2" key="2">
    <citation type="submission" date="2020-09" db="EMBL/GenBank/DDBJ databases">
        <authorList>
            <person name="Sun Q."/>
            <person name="Kim S."/>
        </authorList>
    </citation>
    <scope>NUCLEOTIDE SEQUENCE</scope>
    <source>
        <strain evidence="2">KCTC 12988</strain>
    </source>
</reference>
<organism evidence="2 3">
    <name type="scientific">Roseibacillus persicicus</name>
    <dbReference type="NCBI Taxonomy" id="454148"/>
    <lineage>
        <taxon>Bacteria</taxon>
        <taxon>Pseudomonadati</taxon>
        <taxon>Verrucomicrobiota</taxon>
        <taxon>Verrucomicrobiia</taxon>
        <taxon>Verrucomicrobiales</taxon>
        <taxon>Verrucomicrobiaceae</taxon>
        <taxon>Roseibacillus</taxon>
    </lineage>
</organism>
<keyword evidence="3" id="KW-1185">Reference proteome</keyword>
<evidence type="ECO:0000313" key="3">
    <source>
        <dbReference type="Proteomes" id="UP000644507"/>
    </source>
</evidence>
<feature type="compositionally biased region" description="Pro residues" evidence="1">
    <location>
        <begin position="258"/>
        <end position="288"/>
    </location>
</feature>